<keyword evidence="3" id="KW-0378">Hydrolase</keyword>
<keyword evidence="1" id="KW-1133">Transmembrane helix</keyword>
<dbReference type="SUPFAM" id="SSF50156">
    <property type="entry name" value="PDZ domain-like"/>
    <property type="match status" value="1"/>
</dbReference>
<protein>
    <submittedName>
        <fullName evidence="3">SpoIVB peptidase</fullName>
        <ecNumber evidence="3">3.4.21.116</ecNumber>
    </submittedName>
</protein>
<dbReference type="NCBIfam" id="TIGR02860">
    <property type="entry name" value="spore_IV_B"/>
    <property type="match status" value="1"/>
</dbReference>
<dbReference type="RefSeq" id="WP_204908652.1">
    <property type="nucleotide sequence ID" value="NZ_JACJLV010000013.1"/>
</dbReference>
<dbReference type="InterPro" id="IPR008763">
    <property type="entry name" value="Peptidase_S55"/>
</dbReference>
<gene>
    <name evidence="3" type="primary">spoIVB</name>
    <name evidence="3" type="ORF">H6A13_05755</name>
</gene>
<proteinExistence type="predicted"/>
<dbReference type="PROSITE" id="PS51494">
    <property type="entry name" value="SPOIVB"/>
    <property type="match status" value="1"/>
</dbReference>
<keyword evidence="1" id="KW-0812">Transmembrane</keyword>
<accession>A0A938X1Z4</accession>
<keyword evidence="1" id="KW-0472">Membrane</keyword>
<dbReference type="AlphaFoldDB" id="A0A938X1Z4"/>
<feature type="domain" description="Peptidase S55" evidence="2">
    <location>
        <begin position="128"/>
        <end position="356"/>
    </location>
</feature>
<organism evidence="3 4">
    <name type="scientific">Mordavella massiliensis</name>
    <dbReference type="NCBI Taxonomy" id="1871024"/>
    <lineage>
        <taxon>Bacteria</taxon>
        <taxon>Bacillati</taxon>
        <taxon>Bacillota</taxon>
        <taxon>Clostridia</taxon>
        <taxon>Eubacteriales</taxon>
        <taxon>Clostridiaceae</taxon>
        <taxon>Mordavella</taxon>
    </lineage>
</organism>
<reference evidence="3" key="1">
    <citation type="submission" date="2020-08" db="EMBL/GenBank/DDBJ databases">
        <authorList>
            <person name="Cejkova D."/>
            <person name="Kubasova T."/>
            <person name="Jahodarova E."/>
            <person name="Rychlik I."/>
        </authorList>
    </citation>
    <scope>NUCLEOTIDE SEQUENCE</scope>
    <source>
        <strain evidence="3">An420c</strain>
    </source>
</reference>
<evidence type="ECO:0000256" key="1">
    <source>
        <dbReference type="SAM" id="Phobius"/>
    </source>
</evidence>
<name>A0A938X1Z4_9CLOT</name>
<dbReference type="InterPro" id="IPR014219">
    <property type="entry name" value="SpoIVB"/>
</dbReference>
<dbReference type="Proteomes" id="UP000713880">
    <property type="component" value="Unassembled WGS sequence"/>
</dbReference>
<evidence type="ECO:0000313" key="3">
    <source>
        <dbReference type="EMBL" id="MBM6826609.1"/>
    </source>
</evidence>
<dbReference type="Gene3D" id="2.30.42.10">
    <property type="match status" value="1"/>
</dbReference>
<sequence>MRKYWYRRILIMAVVFSVAVGGSYYLIRNRQEELKQEVNAGTAGSGLVIPGGMPIGIYLETDGVMVLGTQAVPGTGGIEKEPARNLVSAGDYITAINGTKIRKKTELIEAVNQLDQEDVVLDIERDGSETKVRFQAVADDDGDYKLGIWVRDNAQGLGTITFLNADSQFGALGHGIHDVDTSQLLKTSKGTVYSTSIKDVQKGTSGNPGGMEGIIVYNNYNVLGSISKNTEEGIYGKIDRIDALFGDQTPMETAVRDEIREGPAVIRCAVEGDVKEYEIRITKVDRHAQEVNKGLEIEVTDERLLKAAGGIVQGMSGSPIIQNGKLIGAVTHVFVKDSSRGYGIFIENMLKNVDSP</sequence>
<dbReference type="InterPro" id="IPR009003">
    <property type="entry name" value="Peptidase_S1_PA"/>
</dbReference>
<feature type="transmembrane region" description="Helical" evidence="1">
    <location>
        <begin position="9"/>
        <end position="27"/>
    </location>
</feature>
<dbReference type="InterPro" id="IPR036034">
    <property type="entry name" value="PDZ_sf"/>
</dbReference>
<keyword evidence="4" id="KW-1185">Reference proteome</keyword>
<reference evidence="3" key="2">
    <citation type="journal article" date="2021" name="Sci. Rep.">
        <title>The distribution of antibiotic resistance genes in chicken gut microbiota commensals.</title>
        <authorList>
            <person name="Juricova H."/>
            <person name="Matiasovicova J."/>
            <person name="Kubasova T."/>
            <person name="Cejkova D."/>
            <person name="Rychlik I."/>
        </authorList>
    </citation>
    <scope>NUCLEOTIDE SEQUENCE</scope>
    <source>
        <strain evidence="3">An420c</strain>
    </source>
</reference>
<evidence type="ECO:0000313" key="4">
    <source>
        <dbReference type="Proteomes" id="UP000713880"/>
    </source>
</evidence>
<dbReference type="EC" id="3.4.21.116" evidence="3"/>
<dbReference type="EMBL" id="JACJLV010000013">
    <property type="protein sequence ID" value="MBM6826609.1"/>
    <property type="molecule type" value="Genomic_DNA"/>
</dbReference>
<dbReference type="GO" id="GO:0016787">
    <property type="term" value="F:hydrolase activity"/>
    <property type="evidence" value="ECO:0007669"/>
    <property type="project" value="UniProtKB-KW"/>
</dbReference>
<dbReference type="Pfam" id="PF05580">
    <property type="entry name" value="Peptidase_S55"/>
    <property type="match status" value="1"/>
</dbReference>
<evidence type="ECO:0000259" key="2">
    <source>
        <dbReference type="PROSITE" id="PS51494"/>
    </source>
</evidence>
<dbReference type="SUPFAM" id="SSF50494">
    <property type="entry name" value="Trypsin-like serine proteases"/>
    <property type="match status" value="1"/>
</dbReference>
<comment type="caution">
    <text evidence="3">The sequence shown here is derived from an EMBL/GenBank/DDBJ whole genome shotgun (WGS) entry which is preliminary data.</text>
</comment>